<dbReference type="GO" id="GO:0003743">
    <property type="term" value="F:translation initiation factor activity"/>
    <property type="evidence" value="ECO:0007669"/>
    <property type="project" value="UniProtKB-KW"/>
</dbReference>
<dbReference type="Pfam" id="PF02536">
    <property type="entry name" value="mTERF"/>
    <property type="match status" value="1"/>
</dbReference>
<organism evidence="6 7">
    <name type="scientific">Babesia caballi</name>
    <dbReference type="NCBI Taxonomy" id="5871"/>
    <lineage>
        <taxon>Eukaryota</taxon>
        <taxon>Sar</taxon>
        <taxon>Alveolata</taxon>
        <taxon>Apicomplexa</taxon>
        <taxon>Aconoidasida</taxon>
        <taxon>Piroplasmida</taxon>
        <taxon>Babesiidae</taxon>
        <taxon>Babesia</taxon>
    </lineage>
</organism>
<feature type="chain" id="PRO_5043439164" evidence="4">
    <location>
        <begin position="16"/>
        <end position="1046"/>
    </location>
</feature>
<name>A0AAV4LSY0_BABCB</name>
<keyword evidence="7" id="KW-1185">Reference proteome</keyword>
<evidence type="ECO:0000256" key="4">
    <source>
        <dbReference type="SAM" id="SignalP"/>
    </source>
</evidence>
<keyword evidence="6" id="KW-0648">Protein biosynthesis</keyword>
<feature type="compositionally biased region" description="Acidic residues" evidence="3">
    <location>
        <begin position="172"/>
        <end position="187"/>
    </location>
</feature>
<evidence type="ECO:0000313" key="6">
    <source>
        <dbReference type="EMBL" id="GIX62965.1"/>
    </source>
</evidence>
<comment type="similarity">
    <text evidence="1">Belongs to the mTERF family.</text>
</comment>
<reference evidence="6 7" key="1">
    <citation type="submission" date="2021-06" db="EMBL/GenBank/DDBJ databases">
        <title>Genome sequence of Babesia caballi.</title>
        <authorList>
            <person name="Yamagishi J."/>
            <person name="Kidaka T."/>
            <person name="Ochi A."/>
        </authorList>
    </citation>
    <scope>NUCLEOTIDE SEQUENCE [LARGE SCALE GENOMIC DNA]</scope>
    <source>
        <strain evidence="6">USDA-D6B2</strain>
    </source>
</reference>
<dbReference type="InterPro" id="IPR019814">
    <property type="entry name" value="Translation_initiation_fac_3_N"/>
</dbReference>
<protein>
    <submittedName>
        <fullName evidence="6">Translation initiation factor if-3</fullName>
    </submittedName>
</protein>
<dbReference type="PANTHER" id="PTHR13068:SF151">
    <property type="entry name" value="TRANSCRIPTION TERMINATION FACTOR MTERF9, CHLOROPLASTIC"/>
    <property type="match status" value="1"/>
</dbReference>
<keyword evidence="2" id="KW-0809">Transit peptide</keyword>
<dbReference type="EMBL" id="BPLF01000002">
    <property type="protein sequence ID" value="GIX62965.1"/>
    <property type="molecule type" value="Genomic_DNA"/>
</dbReference>
<gene>
    <name evidence="6" type="ORF">BcabD6B2_24000</name>
</gene>
<dbReference type="PANTHER" id="PTHR13068">
    <property type="entry name" value="CGI-12 PROTEIN-RELATED"/>
    <property type="match status" value="1"/>
</dbReference>
<evidence type="ECO:0000313" key="7">
    <source>
        <dbReference type="Proteomes" id="UP001497744"/>
    </source>
</evidence>
<dbReference type="SMART" id="SM00733">
    <property type="entry name" value="Mterf"/>
    <property type="match status" value="3"/>
</dbReference>
<feature type="signal peptide" evidence="4">
    <location>
        <begin position="1"/>
        <end position="15"/>
    </location>
</feature>
<evidence type="ECO:0000259" key="5">
    <source>
        <dbReference type="Pfam" id="PF05198"/>
    </source>
</evidence>
<dbReference type="Gene3D" id="1.25.70.10">
    <property type="entry name" value="Transcription termination factor 3, mitochondrial"/>
    <property type="match status" value="1"/>
</dbReference>
<dbReference type="SUPFAM" id="SSF54364">
    <property type="entry name" value="Translation initiation factor IF3, N-terminal domain"/>
    <property type="match status" value="1"/>
</dbReference>
<evidence type="ECO:0000256" key="3">
    <source>
        <dbReference type="SAM" id="MobiDB-lite"/>
    </source>
</evidence>
<evidence type="ECO:0000256" key="2">
    <source>
        <dbReference type="ARBA" id="ARBA00022946"/>
    </source>
</evidence>
<dbReference type="InterPro" id="IPR036788">
    <property type="entry name" value="T_IF-3_C_sf"/>
</dbReference>
<dbReference type="Gene3D" id="3.10.20.80">
    <property type="entry name" value="Translation initiation factor 3 (IF-3), N-terminal domain"/>
    <property type="match status" value="1"/>
</dbReference>
<dbReference type="Pfam" id="PF05198">
    <property type="entry name" value="IF3_N"/>
    <property type="match status" value="1"/>
</dbReference>
<proteinExistence type="inferred from homology"/>
<feature type="region of interest" description="Disordered" evidence="3">
    <location>
        <begin position="160"/>
        <end position="194"/>
    </location>
</feature>
<keyword evidence="4" id="KW-0732">Signal</keyword>
<dbReference type="InterPro" id="IPR003690">
    <property type="entry name" value="MTERF"/>
</dbReference>
<accession>A0AAV4LSY0</accession>
<dbReference type="AlphaFoldDB" id="A0AAV4LSY0"/>
<evidence type="ECO:0000256" key="1">
    <source>
        <dbReference type="ARBA" id="ARBA00007692"/>
    </source>
</evidence>
<comment type="caution">
    <text evidence="6">The sequence shown here is derived from an EMBL/GenBank/DDBJ whole genome shotgun (WGS) entry which is preliminary data.</text>
</comment>
<dbReference type="InterPro" id="IPR038538">
    <property type="entry name" value="MTERF_sf"/>
</dbReference>
<dbReference type="RefSeq" id="XP_067715034.1">
    <property type="nucleotide sequence ID" value="XM_067858933.1"/>
</dbReference>
<dbReference type="Proteomes" id="UP001497744">
    <property type="component" value="Unassembled WGS sequence"/>
</dbReference>
<keyword evidence="6" id="KW-0396">Initiation factor</keyword>
<sequence>MRLWAALLLTASANALSLGLGALRRSGFLRAHSTGKVPYTADIAFVSDCGQGYAGRKWALSLQNSISSSRGRSEENGTGWAVSALYRSNEGPIAASWSGNSYCESGRLDLCASSASGEAQAQSRRPFALRSFFGSVNSVFTDAEYDHRLELNKKYDALTDETDDSGLPLAPPDEDYEVDDTVPEGDADLSKPPSSKEEWYLKRMARGRRFWHKYFADPSQQSLRFYRLVKMKHDLKFCNRVVRRKYIELRPEIKRKVVDGRVQPLTRRERNLNRSRIQVVRTTVGYDNSSEDSNVLILLTLPQARLVRMVERIRLPHLLALRNFEMLRLLRHSMLFMAKPNIFESTVDFLLTFSRFNPDYEGDIPLFCELPVKPVKRFRPMIYAVIGRLRQDPFPDHLLKVRSSQPPPIREPFPRSEANESSALTRFLDSCASLVLERLRGAEYDFDAVMDRDFSDNFSEMMPSYTTKESVNRIDYPVTVSFSREMACYLREPVKVTPPAPEGAVGVTDIGDATLQEKEVVPVVESADASSAPAAPPRGSAEPWTREEVKLMLKRVFRLGLTKPSTLIDRLRRLHCDIGFSFEDLLWLGRTRPQLLRYGGYKQRCLQIYDCDEELTFADVLSMARRYPNLLTLNVARNVRPKIYYLRRVMRRDLAELVAFPKFLSYSLYDRIIPRHVALMNREYRGEFLKVYRFLFESGFYKGYGQTVTDEKVPDILPSDHGRYLPVYESLSRAADLRQMVESSDGEFIRHFELSFRCPPTCCRAAYVAPGGGSGPGGAALRCCAAAASAAGAREALAGSQCAAISQFQPFEIKGNAAFARTLTLPQFPVDGDIREPRVRVLRDGKFVGDFDLAEAQRRAREEGLNLILFRPRASPPVCVLARYAEFVEQQRPARERRSGEAPGAVSGAVGGAITTDGVAVAGGQTFAFDPSLKVKVVQISAQCAEGDFARKVQSARKFLEAGHRVELVVFTKSGRQGKSGQGSGAAAVVTATAAKGVPLSFSLDNPLIQRVDYIYAQLADVGRPFTLRSKVDTKQRQLVLKFWPA</sequence>
<dbReference type="Gene3D" id="3.30.110.10">
    <property type="entry name" value="Translation initiation factor 3 (IF-3), C-terminal domain"/>
    <property type="match status" value="1"/>
</dbReference>
<feature type="domain" description="Translation initiation factor 3 N-terminal" evidence="5">
    <location>
        <begin position="832"/>
        <end position="892"/>
    </location>
</feature>
<dbReference type="SUPFAM" id="SSF55200">
    <property type="entry name" value="Translation initiation factor IF3, C-terminal domain"/>
    <property type="match status" value="1"/>
</dbReference>
<dbReference type="InterPro" id="IPR036787">
    <property type="entry name" value="T_IF-3_N_sf"/>
</dbReference>
<dbReference type="GeneID" id="94194446"/>
<dbReference type="GO" id="GO:0003676">
    <property type="term" value="F:nucleic acid binding"/>
    <property type="evidence" value="ECO:0007669"/>
    <property type="project" value="InterPro"/>
</dbReference>